<feature type="non-terminal residue" evidence="5">
    <location>
        <position position="1"/>
    </location>
</feature>
<dbReference type="Pfam" id="PF02826">
    <property type="entry name" value="2-Hacid_dh_C"/>
    <property type="match status" value="1"/>
</dbReference>
<dbReference type="PANTHER" id="PTHR42789:SF1">
    <property type="entry name" value="D-ISOMER SPECIFIC 2-HYDROXYACID DEHYDROGENASE FAMILY PROTEIN (AFU_ORTHOLOGUE AFUA_6G10090)"/>
    <property type="match status" value="1"/>
</dbReference>
<organism evidence="5">
    <name type="scientific">mine drainage metagenome</name>
    <dbReference type="NCBI Taxonomy" id="410659"/>
    <lineage>
        <taxon>unclassified sequences</taxon>
        <taxon>metagenomes</taxon>
        <taxon>ecological metagenomes</taxon>
    </lineage>
</organism>
<dbReference type="PANTHER" id="PTHR42789">
    <property type="entry name" value="D-ISOMER SPECIFIC 2-HYDROXYACID DEHYDROGENASE FAMILY PROTEIN (AFU_ORTHOLOGUE AFUA_6G10090)"/>
    <property type="match status" value="1"/>
</dbReference>
<dbReference type="PROSITE" id="PS00671">
    <property type="entry name" value="D_2_HYDROXYACID_DH_3"/>
    <property type="match status" value="1"/>
</dbReference>
<comment type="caution">
    <text evidence="5">The sequence shown here is derived from an EMBL/GenBank/DDBJ whole genome shotgun (WGS) entry which is preliminary data.</text>
</comment>
<proteinExistence type="inferred from homology"/>
<dbReference type="EMBL" id="AUZZ01002576">
    <property type="protein sequence ID" value="EQD59663.1"/>
    <property type="molecule type" value="Genomic_DNA"/>
</dbReference>
<dbReference type="InterPro" id="IPR006140">
    <property type="entry name" value="D-isomer_DH_NAD-bd"/>
</dbReference>
<evidence type="ECO:0000259" key="4">
    <source>
        <dbReference type="Pfam" id="PF02826"/>
    </source>
</evidence>
<dbReference type="SUPFAM" id="SSF51735">
    <property type="entry name" value="NAD(P)-binding Rossmann-fold domains"/>
    <property type="match status" value="1"/>
</dbReference>
<reference evidence="5" key="2">
    <citation type="journal article" date="2014" name="ISME J.">
        <title>Microbial stratification in low pH oxic and suboxic macroscopic growths along an acid mine drainage.</title>
        <authorList>
            <person name="Mendez-Garcia C."/>
            <person name="Mesa V."/>
            <person name="Sprenger R.R."/>
            <person name="Richter M."/>
            <person name="Diez M.S."/>
            <person name="Solano J."/>
            <person name="Bargiela R."/>
            <person name="Golyshina O.V."/>
            <person name="Manteca A."/>
            <person name="Ramos J.L."/>
            <person name="Gallego J.R."/>
            <person name="Llorente I."/>
            <person name="Martins Dos Santos V.A."/>
            <person name="Jensen O.N."/>
            <person name="Pelaez A.I."/>
            <person name="Sanchez J."/>
            <person name="Ferrer M."/>
        </authorList>
    </citation>
    <scope>NUCLEOTIDE SEQUENCE</scope>
</reference>
<feature type="domain" description="D-isomer specific 2-hydroxyacid dehydrogenase NAD-binding" evidence="4">
    <location>
        <begin position="1"/>
        <end position="124"/>
    </location>
</feature>
<dbReference type="GO" id="GO:0051287">
    <property type="term" value="F:NAD binding"/>
    <property type="evidence" value="ECO:0007669"/>
    <property type="project" value="InterPro"/>
</dbReference>
<comment type="similarity">
    <text evidence="1">Belongs to the D-isomer specific 2-hydroxyacid dehydrogenase family.</text>
</comment>
<sequence>RARVFGCRLAAYDPYVAPEVFHSNGVTQLSLDELFSQVDVLSLHLPLTPETRHLINAATLAKMKPSAIVVNTARGGLIDTVALAEALQTGVIAGAGLDVFDPEPLPDQHPLRRCGNAILTSHVGWYSDQSVPKLQRLAAEEVVRALRCEGLRNQVNK</sequence>
<name>T1AT02_9ZZZZ</name>
<dbReference type="AlphaFoldDB" id="T1AT02"/>
<evidence type="ECO:0000256" key="3">
    <source>
        <dbReference type="ARBA" id="ARBA00023027"/>
    </source>
</evidence>
<keyword evidence="3" id="KW-0520">NAD</keyword>
<evidence type="ECO:0000256" key="1">
    <source>
        <dbReference type="ARBA" id="ARBA00005854"/>
    </source>
</evidence>
<dbReference type="InterPro" id="IPR050857">
    <property type="entry name" value="D-2-hydroxyacid_DH"/>
</dbReference>
<keyword evidence="2" id="KW-0560">Oxidoreductase</keyword>
<evidence type="ECO:0000313" key="5">
    <source>
        <dbReference type="EMBL" id="EQD59663.1"/>
    </source>
</evidence>
<evidence type="ECO:0000256" key="2">
    <source>
        <dbReference type="ARBA" id="ARBA00023002"/>
    </source>
</evidence>
<dbReference type="InterPro" id="IPR029753">
    <property type="entry name" value="D-isomer_DH_CS"/>
</dbReference>
<dbReference type="Gene3D" id="3.40.50.720">
    <property type="entry name" value="NAD(P)-binding Rossmann-like Domain"/>
    <property type="match status" value="2"/>
</dbReference>
<gene>
    <name evidence="5" type="ORF">B2A_03869</name>
</gene>
<dbReference type="GO" id="GO:0016491">
    <property type="term" value="F:oxidoreductase activity"/>
    <property type="evidence" value="ECO:0007669"/>
    <property type="project" value="UniProtKB-KW"/>
</dbReference>
<reference evidence="5" key="1">
    <citation type="submission" date="2013-08" db="EMBL/GenBank/DDBJ databases">
        <authorList>
            <person name="Mendez C."/>
            <person name="Richter M."/>
            <person name="Ferrer M."/>
            <person name="Sanchez J."/>
        </authorList>
    </citation>
    <scope>NUCLEOTIDE SEQUENCE</scope>
</reference>
<dbReference type="InterPro" id="IPR036291">
    <property type="entry name" value="NAD(P)-bd_dom_sf"/>
</dbReference>
<protein>
    <submittedName>
        <fullName evidence="5">D-3-phosphoglycerate dehydrogenase</fullName>
    </submittedName>
</protein>
<accession>T1AT02</accession>